<accession>A0A5C6M7R6</accession>
<dbReference type="PANTHER" id="PTHR11059">
    <property type="entry name" value="DNA REPAIR PROTEIN RECN"/>
    <property type="match status" value="1"/>
</dbReference>
<organism evidence="12 13">
    <name type="scientific">Dellaglioa algida</name>
    <dbReference type="NCBI Taxonomy" id="105612"/>
    <lineage>
        <taxon>Bacteria</taxon>
        <taxon>Bacillati</taxon>
        <taxon>Bacillota</taxon>
        <taxon>Bacilli</taxon>
        <taxon>Lactobacillales</taxon>
        <taxon>Lactobacillaceae</taxon>
        <taxon>Dellaglioa</taxon>
    </lineage>
</organism>
<evidence type="ECO:0000256" key="5">
    <source>
        <dbReference type="ARBA" id="ARBA00022763"/>
    </source>
</evidence>
<dbReference type="NCBIfam" id="TIGR00634">
    <property type="entry name" value="recN"/>
    <property type="match status" value="1"/>
</dbReference>
<dbReference type="Pfam" id="PF02463">
    <property type="entry name" value="SMC_N"/>
    <property type="match status" value="1"/>
</dbReference>
<keyword evidence="7 9" id="KW-0234">DNA repair</keyword>
<sequence length="559" mass="63170">MLQELTIKDFAIIDSLNIDFMANMTVLTGETGAGKSIIIDALGLLSGGRGSQEFIRKDAKKMVLQGLFIPAKQSNTLIKLDQLGIGHDDNSVILQREIHRSGKNICRINGMLVNTSTLKSIGETLVDIHGQNEHQELMQQDKHLGMLDEYIKNDIQTLTSKYQDAFEQYQNLHKLQVKRQTNQNEWAQRLDMLHFQKDEIESADLIENEEELLSAEKERLENFQTINQSLDASYQALSGEDENTVDRVGVAMSNMQKIDNLDSEYKELAERLSSAYYMLQDASSDLLRQLDALEWDEQRLNEIENRLEIIVQLKHKYGDSVEKILTYLKTISEELFEMEATEGTADNLDNQVNLAKKEAQKIADKLTKTRKKAALVLQKEVHKQLSELYMDKAIFEVKFETLGQLNNSGQDKVEFYIQTNVGETMGPLAKIASGGELSRMMLALKTIFSKTQGVTSIIFDEVDTGVSGRVAQAIAEKISQIAQNSQVLCITHLPQVAAISEHHYFISKEVIGERTETSIKLLSKEERIQEIARMLAGSEITKLTVKHAEELLNMAQKNN</sequence>
<comment type="similarity">
    <text evidence="2 9">Belongs to the RecN family.</text>
</comment>
<feature type="coiled-coil region" evidence="10">
    <location>
        <begin position="338"/>
        <end position="365"/>
    </location>
</feature>
<dbReference type="Gene3D" id="3.40.50.300">
    <property type="entry name" value="P-loop containing nucleotide triphosphate hydrolases"/>
    <property type="match status" value="2"/>
</dbReference>
<dbReference type="FunFam" id="3.40.50.300:FF:000319">
    <property type="entry name" value="DNA repair protein RecN"/>
    <property type="match status" value="1"/>
</dbReference>
<feature type="domain" description="RecF/RecN/SMC N-terminal" evidence="11">
    <location>
        <begin position="1"/>
        <end position="506"/>
    </location>
</feature>
<dbReference type="PANTHER" id="PTHR11059:SF0">
    <property type="entry name" value="DNA REPAIR PROTEIN RECN"/>
    <property type="match status" value="1"/>
</dbReference>
<evidence type="ECO:0000259" key="11">
    <source>
        <dbReference type="Pfam" id="PF02463"/>
    </source>
</evidence>
<evidence type="ECO:0000256" key="6">
    <source>
        <dbReference type="ARBA" id="ARBA00022840"/>
    </source>
</evidence>
<dbReference type="FunFam" id="3.40.50.300:FF:000356">
    <property type="entry name" value="DNA repair protein RecN"/>
    <property type="match status" value="1"/>
</dbReference>
<dbReference type="AlphaFoldDB" id="A0A5C6M7R6"/>
<evidence type="ECO:0000256" key="9">
    <source>
        <dbReference type="PIRNR" id="PIRNR003128"/>
    </source>
</evidence>
<proteinExistence type="inferred from homology"/>
<gene>
    <name evidence="12" type="primary">recN</name>
    <name evidence="12" type="ORF">LABALGLTS371_10230</name>
</gene>
<dbReference type="GO" id="GO:0006310">
    <property type="term" value="P:DNA recombination"/>
    <property type="evidence" value="ECO:0007669"/>
    <property type="project" value="InterPro"/>
</dbReference>
<keyword evidence="5 9" id="KW-0227">DNA damage</keyword>
<dbReference type="InterPro" id="IPR004604">
    <property type="entry name" value="DNA_recomb/repair_RecN"/>
</dbReference>
<evidence type="ECO:0000256" key="10">
    <source>
        <dbReference type="SAM" id="Coils"/>
    </source>
</evidence>
<dbReference type="GO" id="GO:0043590">
    <property type="term" value="C:bacterial nucleoid"/>
    <property type="evidence" value="ECO:0007669"/>
    <property type="project" value="TreeGrafter"/>
</dbReference>
<evidence type="ECO:0000256" key="2">
    <source>
        <dbReference type="ARBA" id="ARBA00009441"/>
    </source>
</evidence>
<keyword evidence="6" id="KW-0067">ATP-binding</keyword>
<evidence type="ECO:0000256" key="8">
    <source>
        <dbReference type="ARBA" id="ARBA00033408"/>
    </source>
</evidence>
<dbReference type="EMBL" id="SRRQ01000007">
    <property type="protein sequence ID" value="TWW10850.1"/>
    <property type="molecule type" value="Genomic_DNA"/>
</dbReference>
<dbReference type="InterPro" id="IPR003395">
    <property type="entry name" value="RecF/RecN/SMC_N"/>
</dbReference>
<evidence type="ECO:0000313" key="13">
    <source>
        <dbReference type="Proteomes" id="UP000321659"/>
    </source>
</evidence>
<dbReference type="CDD" id="cd03241">
    <property type="entry name" value="ABC_RecN"/>
    <property type="match status" value="2"/>
</dbReference>
<protein>
    <recommendedName>
        <fullName evidence="3 9">DNA repair protein RecN</fullName>
    </recommendedName>
    <alternativeName>
        <fullName evidence="8 9">Recombination protein N</fullName>
    </alternativeName>
</protein>
<dbReference type="SUPFAM" id="SSF52540">
    <property type="entry name" value="P-loop containing nucleoside triphosphate hydrolases"/>
    <property type="match status" value="2"/>
</dbReference>
<keyword evidence="10" id="KW-0175">Coiled coil</keyword>
<dbReference type="PIRSF" id="PIRSF003128">
    <property type="entry name" value="RecN"/>
    <property type="match status" value="1"/>
</dbReference>
<evidence type="ECO:0000256" key="1">
    <source>
        <dbReference type="ARBA" id="ARBA00003618"/>
    </source>
</evidence>
<dbReference type="GO" id="GO:0005524">
    <property type="term" value="F:ATP binding"/>
    <property type="evidence" value="ECO:0007669"/>
    <property type="project" value="UniProtKB-KW"/>
</dbReference>
<evidence type="ECO:0000256" key="4">
    <source>
        <dbReference type="ARBA" id="ARBA00022741"/>
    </source>
</evidence>
<evidence type="ECO:0000256" key="3">
    <source>
        <dbReference type="ARBA" id="ARBA00021315"/>
    </source>
</evidence>
<dbReference type="Proteomes" id="UP000321659">
    <property type="component" value="Unassembled WGS sequence"/>
</dbReference>
<dbReference type="RefSeq" id="WP_146302778.1">
    <property type="nucleotide sequence ID" value="NZ_JANXKU010000004.1"/>
</dbReference>
<evidence type="ECO:0000256" key="7">
    <source>
        <dbReference type="ARBA" id="ARBA00023204"/>
    </source>
</evidence>
<comment type="caution">
    <text evidence="12">The sequence shown here is derived from an EMBL/GenBank/DDBJ whole genome shotgun (WGS) entry which is preliminary data.</text>
</comment>
<dbReference type="GO" id="GO:0009432">
    <property type="term" value="P:SOS response"/>
    <property type="evidence" value="ECO:0007669"/>
    <property type="project" value="TreeGrafter"/>
</dbReference>
<dbReference type="InterPro" id="IPR027417">
    <property type="entry name" value="P-loop_NTPase"/>
</dbReference>
<keyword evidence="4" id="KW-0547">Nucleotide-binding</keyword>
<comment type="function">
    <text evidence="1 9">May be involved in recombinational repair of damaged DNA.</text>
</comment>
<dbReference type="GO" id="GO:0006281">
    <property type="term" value="P:DNA repair"/>
    <property type="evidence" value="ECO:0007669"/>
    <property type="project" value="UniProtKB-KW"/>
</dbReference>
<evidence type="ECO:0000313" key="12">
    <source>
        <dbReference type="EMBL" id="TWW10850.1"/>
    </source>
</evidence>
<reference evidence="12 13" key="1">
    <citation type="submission" date="2019-04" db="EMBL/GenBank/DDBJ databases">
        <title>In vitro growth and metabolic characteristics of meat-borne Lactobacillus algidus strains.</title>
        <authorList>
            <person name="Sade E."/>
            <person name="Per J."/>
            <person name="Tytti H."/>
            <person name="Johanna B.K."/>
        </authorList>
    </citation>
    <scope>NUCLEOTIDE SEQUENCE [LARGE SCALE GENOMIC DNA]</scope>
    <source>
        <strain evidence="12 13">LTS37-1</strain>
    </source>
</reference>
<name>A0A5C6M7R6_9LACO</name>